<keyword evidence="2 4" id="KW-0663">Pyridoxal phosphate</keyword>
<comment type="catalytic activity">
    <reaction evidence="4">
        <text>D-serine = pyruvate + NH4(+)</text>
        <dbReference type="Rhea" id="RHEA:13977"/>
        <dbReference type="ChEBI" id="CHEBI:15361"/>
        <dbReference type="ChEBI" id="CHEBI:28938"/>
        <dbReference type="ChEBI" id="CHEBI:35247"/>
        <dbReference type="EC" id="4.3.1.18"/>
    </reaction>
</comment>
<accession>A0ABS5P0B0</accession>
<keyword evidence="7" id="KW-1185">Reference proteome</keyword>
<sequence>MQKDVVQGKSIDDWKNEYPLLSEMTELKEVFWTNPKYKSTEEPSSLTMEDVMDAEARLARFAPYIAKVFPETAKDNGLIESSLVSIPKMRERLEQFDLNELPGQLLLKCDSHLPISGSIKARGGIYEVLKYAEELALKHQMLTLEDDYSQLAEPKFTEFFSGYSIAVGSTGNLGLSIGIMSAKLGFKVFVHMSADAKQWKKDLLREKGVTVVEHASDFSEAVAQGRKQASEDPNMYFVDDESSKHLFLGYSVAALRLKKQLEEQNRRVDEEYPLFVYLPCGVGGGPGGVTFGLKLVFGDNVHCFFIEPTHSPCMLLGLITGLHDKVAVQDFGIDNKTEADGLAVGRPSAFIGKVIENKISGISTVEDEKLFTLLTILADTEGIFLEPSALAGFSSYVELFNSEAGREYLRNHLLDTHLKNATHIIWGTGGSMVPEREMKQYYERGKRTIG</sequence>
<reference evidence="6 7" key="1">
    <citation type="submission" date="2021-05" db="EMBL/GenBank/DDBJ databases">
        <title>Novel Bacillus species.</title>
        <authorList>
            <person name="Liu G."/>
        </authorList>
    </citation>
    <scope>NUCLEOTIDE SEQUENCE [LARGE SCALE GENOMIC DNA]</scope>
    <source>
        <strain evidence="6 7">FJAT-49705</strain>
    </source>
</reference>
<dbReference type="EC" id="4.3.1.18" evidence="4"/>
<proteinExistence type="inferred from homology"/>
<evidence type="ECO:0000256" key="3">
    <source>
        <dbReference type="ARBA" id="ARBA00023239"/>
    </source>
</evidence>
<dbReference type="InterPro" id="IPR000634">
    <property type="entry name" value="Ser/Thr_deHydtase_PyrdxlP-BS"/>
</dbReference>
<name>A0ABS5P0B0_9BACI</name>
<dbReference type="EMBL" id="JAGYPM010000005">
    <property type="protein sequence ID" value="MBS4192589.1"/>
    <property type="molecule type" value="Genomic_DNA"/>
</dbReference>
<comment type="similarity">
    <text evidence="4">Belongs to the serine/threonine dehydratase family. DsdA subfamily.</text>
</comment>
<evidence type="ECO:0000313" key="6">
    <source>
        <dbReference type="EMBL" id="MBS4192589.1"/>
    </source>
</evidence>
<dbReference type="NCBIfam" id="NF002823">
    <property type="entry name" value="PRK02991.1"/>
    <property type="match status" value="1"/>
</dbReference>
<comment type="cofactor">
    <cofactor evidence="1 4">
        <name>pyridoxal 5'-phosphate</name>
        <dbReference type="ChEBI" id="CHEBI:597326"/>
    </cofactor>
</comment>
<dbReference type="Proteomes" id="UP000681027">
    <property type="component" value="Unassembled WGS sequence"/>
</dbReference>
<dbReference type="RefSeq" id="WP_213104045.1">
    <property type="nucleotide sequence ID" value="NZ_JAGYPM010000005.1"/>
</dbReference>
<dbReference type="SUPFAM" id="SSF53686">
    <property type="entry name" value="Tryptophan synthase beta subunit-like PLP-dependent enzymes"/>
    <property type="match status" value="1"/>
</dbReference>
<dbReference type="Gene3D" id="3.40.50.1100">
    <property type="match status" value="2"/>
</dbReference>
<evidence type="ECO:0000256" key="1">
    <source>
        <dbReference type="ARBA" id="ARBA00001933"/>
    </source>
</evidence>
<evidence type="ECO:0000259" key="5">
    <source>
        <dbReference type="Pfam" id="PF00291"/>
    </source>
</evidence>
<feature type="modified residue" description="N6-(pyridoxal phosphate)lysine" evidence="4">
    <location>
        <position position="120"/>
    </location>
</feature>
<dbReference type="PANTHER" id="PTHR48078:SF9">
    <property type="entry name" value="D-SERINE DEHYDRATASE"/>
    <property type="match status" value="1"/>
</dbReference>
<dbReference type="InterPro" id="IPR011780">
    <property type="entry name" value="D_Ser_am_lyase"/>
</dbReference>
<dbReference type="InterPro" id="IPR036052">
    <property type="entry name" value="TrpB-like_PALP_sf"/>
</dbReference>
<organism evidence="6 7">
    <name type="scientific">Cytobacillus citreus</name>
    <dbReference type="NCBI Taxonomy" id="2833586"/>
    <lineage>
        <taxon>Bacteria</taxon>
        <taxon>Bacillati</taxon>
        <taxon>Bacillota</taxon>
        <taxon>Bacilli</taxon>
        <taxon>Bacillales</taxon>
        <taxon>Bacillaceae</taxon>
        <taxon>Cytobacillus</taxon>
    </lineage>
</organism>
<dbReference type="PANTHER" id="PTHR48078">
    <property type="entry name" value="THREONINE DEHYDRATASE, MITOCHONDRIAL-RELATED"/>
    <property type="match status" value="1"/>
</dbReference>
<feature type="domain" description="Tryptophan synthase beta chain-like PALP" evidence="5">
    <location>
        <begin position="99"/>
        <end position="399"/>
    </location>
</feature>
<evidence type="ECO:0000256" key="2">
    <source>
        <dbReference type="ARBA" id="ARBA00022898"/>
    </source>
</evidence>
<evidence type="ECO:0000313" key="7">
    <source>
        <dbReference type="Proteomes" id="UP000681027"/>
    </source>
</evidence>
<keyword evidence="3 4" id="KW-0456">Lyase</keyword>
<protein>
    <recommendedName>
        <fullName evidence="4">Probable D-serine dehydratase</fullName>
        <ecNumber evidence="4">4.3.1.18</ecNumber>
    </recommendedName>
    <alternativeName>
        <fullName evidence="4">D-serine deaminase</fullName>
        <shortName evidence="4">DSD</shortName>
    </alternativeName>
</protein>
<dbReference type="PROSITE" id="PS00165">
    <property type="entry name" value="DEHYDRATASE_SER_THR"/>
    <property type="match status" value="1"/>
</dbReference>
<dbReference type="Pfam" id="PF00291">
    <property type="entry name" value="PALP"/>
    <property type="match status" value="1"/>
</dbReference>
<dbReference type="HAMAP" id="MF_01030">
    <property type="entry name" value="D_Ser_dehydrat"/>
    <property type="match status" value="1"/>
</dbReference>
<comment type="caution">
    <text evidence="6">The sequence shown here is derived from an EMBL/GenBank/DDBJ whole genome shotgun (WGS) entry which is preliminary data.</text>
</comment>
<dbReference type="InterPro" id="IPR001926">
    <property type="entry name" value="TrpB-like_PALP"/>
</dbReference>
<gene>
    <name evidence="4" type="primary">dsdA</name>
    <name evidence="6" type="ORF">KHA94_20815</name>
</gene>
<dbReference type="NCBIfam" id="TIGR02035">
    <property type="entry name" value="D_Ser_am_lyase"/>
    <property type="match status" value="1"/>
</dbReference>
<evidence type="ECO:0000256" key="4">
    <source>
        <dbReference type="HAMAP-Rule" id="MF_01030"/>
    </source>
</evidence>
<dbReference type="CDD" id="cd06447">
    <property type="entry name" value="D-Ser-dehyd"/>
    <property type="match status" value="1"/>
</dbReference>
<dbReference type="InterPro" id="IPR050147">
    <property type="entry name" value="Ser/Thr_Dehydratase"/>
</dbReference>
<dbReference type="GO" id="GO:0008721">
    <property type="term" value="F:D-serine ammonia-lyase activity"/>
    <property type="evidence" value="ECO:0007669"/>
    <property type="project" value="UniProtKB-EC"/>
</dbReference>